<organism evidence="1 2">
    <name type="scientific">Amycolatopsis albidoflavus</name>
    <dbReference type="NCBI Taxonomy" id="102226"/>
    <lineage>
        <taxon>Bacteria</taxon>
        <taxon>Bacillati</taxon>
        <taxon>Actinomycetota</taxon>
        <taxon>Actinomycetes</taxon>
        <taxon>Pseudonocardiales</taxon>
        <taxon>Pseudonocardiaceae</taxon>
        <taxon>Amycolatopsis</taxon>
    </lineage>
</organism>
<reference evidence="2" key="1">
    <citation type="journal article" date="2019" name="Int. J. Syst. Evol. Microbiol.">
        <title>The Global Catalogue of Microorganisms (GCM) 10K type strain sequencing project: providing services to taxonomists for standard genome sequencing and annotation.</title>
        <authorList>
            <consortium name="The Broad Institute Genomics Platform"/>
            <consortium name="The Broad Institute Genome Sequencing Center for Infectious Disease"/>
            <person name="Wu L."/>
            <person name="Ma J."/>
        </authorList>
    </citation>
    <scope>NUCLEOTIDE SEQUENCE [LARGE SCALE GENOMIC DNA]</scope>
    <source>
        <strain evidence="2">CGMCC 4.7638</strain>
    </source>
</reference>
<name>A0ABW5IC99_9PSEU</name>
<keyword evidence="2" id="KW-1185">Reference proteome</keyword>
<accession>A0ABW5IC99</accession>
<dbReference type="Proteomes" id="UP001597542">
    <property type="component" value="Unassembled WGS sequence"/>
</dbReference>
<gene>
    <name evidence="1" type="ORF">ACFSUT_41315</name>
</gene>
<sequence length="175" mass="19249">MTPPEQTQRIRPHELDSICSPQQVDKEAPLSPIIEALAPDIRERGRSRPVEPLPMIALTSETNSSSVVYAICRIDESGRFHDKDIIETAAWFPGERLQVQFISGVAAFAPTPSGPLTVARRRSISVPAHLQRLLGLESKDRALLAAAPESRIVIVYPKSAIDDMVHRFHSVGAGR</sequence>
<evidence type="ECO:0000313" key="2">
    <source>
        <dbReference type="Proteomes" id="UP001597542"/>
    </source>
</evidence>
<protein>
    <submittedName>
        <fullName evidence="1">Uncharacterized protein</fullName>
    </submittedName>
</protein>
<dbReference type="EMBL" id="JBHUKQ010000024">
    <property type="protein sequence ID" value="MFD2486770.1"/>
    <property type="molecule type" value="Genomic_DNA"/>
</dbReference>
<proteinExistence type="predicted"/>
<dbReference type="RefSeq" id="WP_344267036.1">
    <property type="nucleotide sequence ID" value="NZ_BAAAHV010000005.1"/>
</dbReference>
<evidence type="ECO:0000313" key="1">
    <source>
        <dbReference type="EMBL" id="MFD2486770.1"/>
    </source>
</evidence>
<comment type="caution">
    <text evidence="1">The sequence shown here is derived from an EMBL/GenBank/DDBJ whole genome shotgun (WGS) entry which is preliminary data.</text>
</comment>